<dbReference type="Pfam" id="PF00665">
    <property type="entry name" value="rve"/>
    <property type="match status" value="1"/>
</dbReference>
<name>A0A518ENE8_9BACT</name>
<dbReference type="PROSITE" id="PS50994">
    <property type="entry name" value="INTEGRASE"/>
    <property type="match status" value="1"/>
</dbReference>
<dbReference type="InterPro" id="IPR036397">
    <property type="entry name" value="RNaseH_sf"/>
</dbReference>
<organism evidence="3 4">
    <name type="scientific">Saltatorellus ferox</name>
    <dbReference type="NCBI Taxonomy" id="2528018"/>
    <lineage>
        <taxon>Bacteria</taxon>
        <taxon>Pseudomonadati</taxon>
        <taxon>Planctomycetota</taxon>
        <taxon>Planctomycetia</taxon>
        <taxon>Planctomycetia incertae sedis</taxon>
        <taxon>Saltatorellus</taxon>
    </lineage>
</organism>
<sequence>MTAPQIAMHRLQEAVRLHRLGNSQRRIAEKLAMGRTTLRRYLAALDAAHLLDGCVEVLPDLPALRDAVALGVVRREPAQKTSRVEAWRKKIEALHKGGAGPTAIHDFLRVNVADYTGSLSAVKRFCRQLKKGEGPKATDIAIPVVTLPGNVAQVDFCWGGKRYDPVQKALRKTWIFIMTLGHSRRTYAEFVFDQSAATWQRLHVNAFLYFGGVPEVVVPDNLKSAVIRHSFGAGDDVELNRSYMEVARFFGFQIDPTPVRSPEKKGKVERDAQYIKNNFLATLPEVDVVECQKLLLQWLAAVADRRCHGTTRRMPIEVFDTEERACLMPLPRNRWNPIVWKRAKVHRDTHLQIDNALYSVPRRNVGDLLWVRCSKSEIEIFANDAVLWRHRRGMPGSRTTVEEHLPEGRRDLRERSRETWERRAKAIGPEVAALVDRIFDGDDVLLRLRPVQQIVKLLEGFPPERAERAARRAMYYDNLEYRSIKNILTKALDLQPLEYEEAPRRWSKGALYSRCPDNSLFPQPLE</sequence>
<keyword evidence="4" id="KW-1185">Reference proteome</keyword>
<evidence type="ECO:0000256" key="1">
    <source>
        <dbReference type="ARBA" id="ARBA00009277"/>
    </source>
</evidence>
<dbReference type="OrthoDB" id="3193769at2"/>
<dbReference type="NCBIfam" id="NF033546">
    <property type="entry name" value="transpos_IS21"/>
    <property type="match status" value="1"/>
</dbReference>
<evidence type="ECO:0000259" key="2">
    <source>
        <dbReference type="PROSITE" id="PS50994"/>
    </source>
</evidence>
<reference evidence="3 4" key="1">
    <citation type="submission" date="2019-02" db="EMBL/GenBank/DDBJ databases">
        <title>Deep-cultivation of Planctomycetes and their phenomic and genomic characterization uncovers novel biology.</title>
        <authorList>
            <person name="Wiegand S."/>
            <person name="Jogler M."/>
            <person name="Boedeker C."/>
            <person name="Pinto D."/>
            <person name="Vollmers J."/>
            <person name="Rivas-Marin E."/>
            <person name="Kohn T."/>
            <person name="Peeters S.H."/>
            <person name="Heuer A."/>
            <person name="Rast P."/>
            <person name="Oberbeckmann S."/>
            <person name="Bunk B."/>
            <person name="Jeske O."/>
            <person name="Meyerdierks A."/>
            <person name="Storesund J.E."/>
            <person name="Kallscheuer N."/>
            <person name="Luecker S."/>
            <person name="Lage O.M."/>
            <person name="Pohl T."/>
            <person name="Merkel B.J."/>
            <person name="Hornburger P."/>
            <person name="Mueller R.-W."/>
            <person name="Bruemmer F."/>
            <person name="Labrenz M."/>
            <person name="Spormann A.M."/>
            <person name="Op den Camp H."/>
            <person name="Overmann J."/>
            <person name="Amann R."/>
            <person name="Jetten M.S.M."/>
            <person name="Mascher T."/>
            <person name="Medema M.H."/>
            <person name="Devos D.P."/>
            <person name="Kaster A.-K."/>
            <person name="Ovreas L."/>
            <person name="Rohde M."/>
            <person name="Galperin M.Y."/>
            <person name="Jogler C."/>
        </authorList>
    </citation>
    <scope>NUCLEOTIDE SEQUENCE [LARGE SCALE GENOMIC DNA]</scope>
    <source>
        <strain evidence="3 4">Poly30</strain>
    </source>
</reference>
<dbReference type="InterPro" id="IPR001584">
    <property type="entry name" value="Integrase_cat-core"/>
</dbReference>
<accession>A0A518ENE8</accession>
<dbReference type="PANTHER" id="PTHR35004:SF8">
    <property type="entry name" value="TRANSPOSASE RV3428C-RELATED"/>
    <property type="match status" value="1"/>
</dbReference>
<dbReference type="InterPro" id="IPR054353">
    <property type="entry name" value="IstA-like_C"/>
</dbReference>
<dbReference type="Proteomes" id="UP000320390">
    <property type="component" value="Chromosome"/>
</dbReference>
<dbReference type="SUPFAM" id="SSF53098">
    <property type="entry name" value="Ribonuclease H-like"/>
    <property type="match status" value="1"/>
</dbReference>
<feature type="domain" description="Integrase catalytic" evidence="2">
    <location>
        <begin position="144"/>
        <end position="323"/>
    </location>
</feature>
<dbReference type="GO" id="GO:0015074">
    <property type="term" value="P:DNA integration"/>
    <property type="evidence" value="ECO:0007669"/>
    <property type="project" value="InterPro"/>
</dbReference>
<dbReference type="GO" id="GO:0003676">
    <property type="term" value="F:nucleic acid binding"/>
    <property type="evidence" value="ECO:0007669"/>
    <property type="project" value="InterPro"/>
</dbReference>
<dbReference type="Pfam" id="PF22483">
    <property type="entry name" value="Mu-transpos_C_2"/>
    <property type="match status" value="1"/>
</dbReference>
<dbReference type="InterPro" id="IPR012337">
    <property type="entry name" value="RNaseH-like_sf"/>
</dbReference>
<evidence type="ECO:0000313" key="3">
    <source>
        <dbReference type="EMBL" id="QDV05610.1"/>
    </source>
</evidence>
<comment type="similarity">
    <text evidence="1">Belongs to the transposase IS21/IS408/IS1162 family.</text>
</comment>
<dbReference type="PANTHER" id="PTHR35004">
    <property type="entry name" value="TRANSPOSASE RV3428C-RELATED"/>
    <property type="match status" value="1"/>
</dbReference>
<dbReference type="EMBL" id="CP036434">
    <property type="protein sequence ID" value="QDV05610.1"/>
    <property type="molecule type" value="Genomic_DNA"/>
</dbReference>
<protein>
    <submittedName>
        <fullName evidence="3">Integrase core domain protein</fullName>
    </submittedName>
</protein>
<evidence type="ECO:0000313" key="4">
    <source>
        <dbReference type="Proteomes" id="UP000320390"/>
    </source>
</evidence>
<proteinExistence type="inferred from homology"/>
<gene>
    <name evidence="3" type="ORF">Poly30_11080</name>
</gene>
<dbReference type="Gene3D" id="3.30.420.10">
    <property type="entry name" value="Ribonuclease H-like superfamily/Ribonuclease H"/>
    <property type="match status" value="1"/>
</dbReference>
<dbReference type="AlphaFoldDB" id="A0A518ENE8"/>